<evidence type="ECO:0000313" key="4">
    <source>
        <dbReference type="Proteomes" id="UP000620382"/>
    </source>
</evidence>
<dbReference type="AlphaFoldDB" id="A0A5P1D6Z6"/>
<reference evidence="1 4" key="2">
    <citation type="submission" date="2021-01" db="EMBL/GenBank/DDBJ databases">
        <title>Antibiotic resistance and phylogeny of Pseudomonas spp. isolated over three decades from chicken meat in the Norwegian food chain.</title>
        <authorList>
            <person name="Moen B."/>
        </authorList>
    </citation>
    <scope>NUCLEOTIDE SEQUENCE [LARGE SCALE GENOMIC DNA]</scope>
    <source>
        <strain evidence="1 4">MF6766</strain>
    </source>
</reference>
<name>A0A5P1D6Z6_9PSED</name>
<sequence length="99" mass="10929">MSSSFLDQLNALCVTPASRVKLLTLRGIWRDRRARNSFYCESSCGVHLDSLLAHLEANHPGLSAFVKSIIGSPSLHIDAVLRARLKVPLGKAQRIIHLL</sequence>
<protein>
    <submittedName>
        <fullName evidence="2">Uncharacterized protein</fullName>
    </submittedName>
</protein>
<keyword evidence="4" id="KW-1185">Reference proteome</keyword>
<comment type="caution">
    <text evidence="2">The sequence shown here is derived from an EMBL/GenBank/DDBJ whole genome shotgun (WGS) entry which is preliminary data.</text>
</comment>
<dbReference type="Proteomes" id="UP000408764">
    <property type="component" value="Unassembled WGS sequence"/>
</dbReference>
<dbReference type="RefSeq" id="WP_020301032.1">
    <property type="nucleotide sequence ID" value="NZ_JAEKCT010000007.1"/>
</dbReference>
<dbReference type="EMBL" id="JAENSR010000006">
    <property type="protein sequence ID" value="MBK3461799.1"/>
    <property type="molecule type" value="Genomic_DNA"/>
</dbReference>
<evidence type="ECO:0000313" key="2">
    <source>
        <dbReference type="EMBL" id="MRJ36112.1"/>
    </source>
</evidence>
<evidence type="ECO:0000313" key="3">
    <source>
        <dbReference type="Proteomes" id="UP000408764"/>
    </source>
</evidence>
<accession>A0A5P1D6Z6</accession>
<proteinExistence type="predicted"/>
<reference evidence="2 3" key="1">
    <citation type="submission" date="2019-08" db="EMBL/GenBank/DDBJ databases">
        <title>Pseudomonas haemolytica sp. nov. isolated from raw milk and skim milk concentrate.</title>
        <authorList>
            <person name="Hofmann K."/>
            <person name="Huptas C."/>
            <person name="Doll E."/>
            <person name="Scherer S."/>
            <person name="Wenning M."/>
        </authorList>
    </citation>
    <scope>NUCLEOTIDE SEQUENCE [LARGE SCALE GENOMIC DNA]</scope>
    <source>
        <strain evidence="2 3">DSM 108987</strain>
    </source>
</reference>
<dbReference type="Proteomes" id="UP000620382">
    <property type="component" value="Unassembled WGS sequence"/>
</dbReference>
<evidence type="ECO:0000313" key="1">
    <source>
        <dbReference type="EMBL" id="MBK3461799.1"/>
    </source>
</evidence>
<dbReference type="OrthoDB" id="6971563at2"/>
<dbReference type="EMBL" id="VOIW01000001">
    <property type="protein sequence ID" value="MRJ36112.1"/>
    <property type="molecule type" value="Genomic_DNA"/>
</dbReference>
<organism evidence="2 3">
    <name type="scientific">Pseudomonas haemolytica</name>
    <dbReference type="NCBI Taxonomy" id="2600065"/>
    <lineage>
        <taxon>Bacteria</taxon>
        <taxon>Pseudomonadati</taxon>
        <taxon>Pseudomonadota</taxon>
        <taxon>Gammaproteobacteria</taxon>
        <taxon>Pseudomonadales</taxon>
        <taxon>Pseudomonadaceae</taxon>
        <taxon>Pseudomonas</taxon>
    </lineage>
</organism>
<gene>
    <name evidence="2" type="ORF">FRT59_03855</name>
    <name evidence="1" type="ORF">JJD71_22275</name>
</gene>